<accession>A0AAD8C2W9</accession>
<reference evidence="1" key="1">
    <citation type="journal article" date="2023" name="PLoS Negl. Trop. Dis.">
        <title>A genome sequence for Biomphalaria pfeifferi, the major vector snail for the human-infecting parasite Schistosoma mansoni.</title>
        <authorList>
            <person name="Bu L."/>
            <person name="Lu L."/>
            <person name="Laidemitt M.R."/>
            <person name="Zhang S.M."/>
            <person name="Mutuku M."/>
            <person name="Mkoji G."/>
            <person name="Steinauer M."/>
            <person name="Loker E.S."/>
        </authorList>
    </citation>
    <scope>NUCLEOTIDE SEQUENCE</scope>
    <source>
        <strain evidence="1">KasaAsao</strain>
    </source>
</reference>
<organism evidence="1 2">
    <name type="scientific">Biomphalaria pfeifferi</name>
    <name type="common">Bloodfluke planorb</name>
    <name type="synonym">Freshwater snail</name>
    <dbReference type="NCBI Taxonomy" id="112525"/>
    <lineage>
        <taxon>Eukaryota</taxon>
        <taxon>Metazoa</taxon>
        <taxon>Spiralia</taxon>
        <taxon>Lophotrochozoa</taxon>
        <taxon>Mollusca</taxon>
        <taxon>Gastropoda</taxon>
        <taxon>Heterobranchia</taxon>
        <taxon>Euthyneura</taxon>
        <taxon>Panpulmonata</taxon>
        <taxon>Hygrophila</taxon>
        <taxon>Lymnaeoidea</taxon>
        <taxon>Planorbidae</taxon>
        <taxon>Biomphalaria</taxon>
    </lineage>
</organism>
<reference evidence="1" key="2">
    <citation type="submission" date="2023-04" db="EMBL/GenBank/DDBJ databases">
        <authorList>
            <person name="Bu L."/>
            <person name="Lu L."/>
            <person name="Laidemitt M.R."/>
            <person name="Zhang S.M."/>
            <person name="Mutuku M."/>
            <person name="Mkoji G."/>
            <person name="Steinauer M."/>
            <person name="Loker E.S."/>
        </authorList>
    </citation>
    <scope>NUCLEOTIDE SEQUENCE</scope>
    <source>
        <strain evidence="1">KasaAsao</strain>
        <tissue evidence="1">Whole Snail</tissue>
    </source>
</reference>
<dbReference type="Gene3D" id="3.30.1370.50">
    <property type="entry name" value="R3H-like domain"/>
    <property type="match status" value="1"/>
</dbReference>
<evidence type="ECO:0000313" key="1">
    <source>
        <dbReference type="EMBL" id="KAK0065531.1"/>
    </source>
</evidence>
<sequence length="81" mass="9184">MLFSDQEDLLLSNEFSLEQSKVIHGISKELKLKCNSRGKGQERYLCIHRKRTSNQLFSHIMSCGGETAKYKLLPPGENLSA</sequence>
<dbReference type="InterPro" id="IPR036867">
    <property type="entry name" value="R3H_dom_sf"/>
</dbReference>
<dbReference type="AlphaFoldDB" id="A0AAD8C2W9"/>
<protein>
    <submittedName>
        <fullName evidence="1">NF-kappa-B-repressing factor</fullName>
    </submittedName>
</protein>
<keyword evidence="2" id="KW-1185">Reference proteome</keyword>
<comment type="caution">
    <text evidence="1">The sequence shown here is derived from an EMBL/GenBank/DDBJ whole genome shotgun (WGS) entry which is preliminary data.</text>
</comment>
<dbReference type="EMBL" id="JASAOG010000013">
    <property type="protein sequence ID" value="KAK0065531.1"/>
    <property type="molecule type" value="Genomic_DNA"/>
</dbReference>
<proteinExistence type="predicted"/>
<dbReference type="Proteomes" id="UP001233172">
    <property type="component" value="Unassembled WGS sequence"/>
</dbReference>
<dbReference type="GO" id="GO:0003676">
    <property type="term" value="F:nucleic acid binding"/>
    <property type="evidence" value="ECO:0007669"/>
    <property type="project" value="InterPro"/>
</dbReference>
<gene>
    <name evidence="1" type="ORF">Bpfe_004964</name>
</gene>
<name>A0AAD8C2W9_BIOPF</name>
<evidence type="ECO:0000313" key="2">
    <source>
        <dbReference type="Proteomes" id="UP001233172"/>
    </source>
</evidence>